<dbReference type="Pfam" id="PF00239">
    <property type="entry name" value="Resolvase"/>
    <property type="match status" value="1"/>
</dbReference>
<sequence>MRPLCAILLLRISDDRSGEAAGVGRQDEDGRRLAERLGWTLGPDETHVIVENDTSAFKRRKIRLPDGTFALRTVRPGFRRGLDMLATGTADGLLAYDLDRAARDPRDLEDLIDVVESKHPRIPAESVTGSLRLANDADVTMARVMVAIANKSSRDTARRVTRKHEELATQGRPGGGGIRPFGYEKDGTTIQENEADVIKWMAREILDGGTLFGVAAQLNERGVRPVRAQQWNSRSVWSILTGPRIAGLRRFRGAVVGDATWPAILDRDTWDAVRAQISERGSGHNNQLTRWLTGTLWCSLCGHELTNASATKHVGPRYWCSTPRGGCGKIAITAIAVEDLMSERIVEYLSDPDAVVRLLEAISGGTADQTRTQLAEDEAQLKDLARMWATRRITLAEYTEARDIIEDRVRNARAFTLSSAPRVLRYLLEGDVQSRWDGLAPKDRRVVVQAILPNGFKVLPHPKDKPRRFDPDRLVPR</sequence>
<dbReference type="OrthoDB" id="4500247at2"/>
<dbReference type="PANTHER" id="PTHR30461">
    <property type="entry name" value="DNA-INVERTASE FROM LAMBDOID PROPHAGE"/>
    <property type="match status" value="1"/>
</dbReference>
<comment type="caution">
    <text evidence="2">The sequence shown here is derived from an EMBL/GenBank/DDBJ whole genome shotgun (WGS) entry which is preliminary data.</text>
</comment>
<dbReference type="SUPFAM" id="SSF53041">
    <property type="entry name" value="Resolvase-like"/>
    <property type="match status" value="1"/>
</dbReference>
<proteinExistence type="predicted"/>
<dbReference type="AlphaFoldDB" id="A0A5S4F4K2"/>
<dbReference type="SMART" id="SM00857">
    <property type="entry name" value="Resolvase"/>
    <property type="match status" value="1"/>
</dbReference>
<evidence type="ECO:0000313" key="2">
    <source>
        <dbReference type="EMBL" id="TMR11076.1"/>
    </source>
</evidence>
<dbReference type="InterPro" id="IPR011109">
    <property type="entry name" value="DNA_bind_recombinase_dom"/>
</dbReference>
<dbReference type="InterPro" id="IPR006119">
    <property type="entry name" value="Resolv_N"/>
</dbReference>
<organism evidence="2 3">
    <name type="scientific">Nonomuraea turkmeniaca</name>
    <dbReference type="NCBI Taxonomy" id="103838"/>
    <lineage>
        <taxon>Bacteria</taxon>
        <taxon>Bacillati</taxon>
        <taxon>Actinomycetota</taxon>
        <taxon>Actinomycetes</taxon>
        <taxon>Streptosporangiales</taxon>
        <taxon>Streptosporangiaceae</taxon>
        <taxon>Nonomuraea</taxon>
    </lineage>
</organism>
<dbReference type="Gene3D" id="3.40.50.1390">
    <property type="entry name" value="Resolvase, N-terminal catalytic domain"/>
    <property type="match status" value="1"/>
</dbReference>
<evidence type="ECO:0000313" key="3">
    <source>
        <dbReference type="Proteomes" id="UP000309128"/>
    </source>
</evidence>
<dbReference type="PANTHER" id="PTHR30461:SF23">
    <property type="entry name" value="DNA RECOMBINASE-RELATED"/>
    <property type="match status" value="1"/>
</dbReference>
<dbReference type="Pfam" id="PF07508">
    <property type="entry name" value="Recombinase"/>
    <property type="match status" value="1"/>
</dbReference>
<dbReference type="PROSITE" id="PS51737">
    <property type="entry name" value="RECOMBINASE_DNA_BIND"/>
    <property type="match status" value="1"/>
</dbReference>
<dbReference type="GO" id="GO:0003677">
    <property type="term" value="F:DNA binding"/>
    <property type="evidence" value="ECO:0007669"/>
    <property type="project" value="InterPro"/>
</dbReference>
<dbReference type="Gene3D" id="3.90.1750.20">
    <property type="entry name" value="Putative Large Serine Recombinase, Chain B, Domain 2"/>
    <property type="match status" value="1"/>
</dbReference>
<dbReference type="GO" id="GO:0000150">
    <property type="term" value="F:DNA strand exchange activity"/>
    <property type="evidence" value="ECO:0007669"/>
    <property type="project" value="InterPro"/>
</dbReference>
<gene>
    <name evidence="2" type="ORF">ETD86_37160</name>
</gene>
<dbReference type="CDD" id="cd00338">
    <property type="entry name" value="Ser_Recombinase"/>
    <property type="match status" value="1"/>
</dbReference>
<dbReference type="InterPro" id="IPR050639">
    <property type="entry name" value="SSR_resolvase"/>
</dbReference>
<dbReference type="InterPro" id="IPR036162">
    <property type="entry name" value="Resolvase-like_N_sf"/>
</dbReference>
<dbReference type="InterPro" id="IPR038109">
    <property type="entry name" value="DNA_bind_recomb_sf"/>
</dbReference>
<feature type="domain" description="Recombinase" evidence="1">
    <location>
        <begin position="180"/>
        <end position="283"/>
    </location>
</feature>
<reference evidence="2 3" key="1">
    <citation type="submission" date="2019-05" db="EMBL/GenBank/DDBJ databases">
        <title>Draft genome sequence of Nonomuraea turkmeniaca DSM 43926.</title>
        <authorList>
            <person name="Saricaoglu S."/>
            <person name="Isik K."/>
        </authorList>
    </citation>
    <scope>NUCLEOTIDE SEQUENCE [LARGE SCALE GENOMIC DNA]</scope>
    <source>
        <strain evidence="2 3">DSM 43926</strain>
    </source>
</reference>
<evidence type="ECO:0000259" key="1">
    <source>
        <dbReference type="PROSITE" id="PS51737"/>
    </source>
</evidence>
<dbReference type="EMBL" id="VCKY01000168">
    <property type="protein sequence ID" value="TMR11076.1"/>
    <property type="molecule type" value="Genomic_DNA"/>
</dbReference>
<keyword evidence="3" id="KW-1185">Reference proteome</keyword>
<accession>A0A5S4F4K2</accession>
<name>A0A5S4F4K2_9ACTN</name>
<dbReference type="RefSeq" id="WP_138671325.1">
    <property type="nucleotide sequence ID" value="NZ_VCKY01000168.1"/>
</dbReference>
<protein>
    <submittedName>
        <fullName evidence="2">Recombinase family protein</fullName>
    </submittedName>
</protein>
<dbReference type="Proteomes" id="UP000309128">
    <property type="component" value="Unassembled WGS sequence"/>
</dbReference>